<proteinExistence type="predicted"/>
<name>A0A519BCI7_9DELT</name>
<reference evidence="1 2" key="1">
    <citation type="submission" date="2019-01" db="EMBL/GenBank/DDBJ databases">
        <title>Insights into ecological role of a new deltaproteobacterial order Candidatus Sinidesulfobacterales (Sva0485) by metagenomics and metatranscriptomics.</title>
        <authorList>
            <person name="Tan S."/>
            <person name="Liu J."/>
            <person name="Fang Y."/>
            <person name="Hedlund B.P."/>
            <person name="Lian Z.H."/>
            <person name="Huang L.Y."/>
            <person name="Li J.T."/>
            <person name="Huang L.N."/>
            <person name="Li W.J."/>
            <person name="Jiang H.C."/>
            <person name="Dong H.L."/>
            <person name="Shu W.S."/>
        </authorList>
    </citation>
    <scope>NUCLEOTIDE SEQUENCE [LARGE SCALE GENOMIC DNA]</scope>
    <source>
        <strain evidence="1">AP3</strain>
    </source>
</reference>
<sequence>MTDETKHKIEEKIIGLVKEYVGKKRFKPVDIVKEMEKEFAAEGVSKEDIKGALKEIMDDGRLVYGYAGGSFLTLPE</sequence>
<accession>A0A519BCI7</accession>
<comment type="caution">
    <text evidence="1">The sequence shown here is derived from an EMBL/GenBank/DDBJ whole genome shotgun (WGS) entry which is preliminary data.</text>
</comment>
<evidence type="ECO:0008006" key="3">
    <source>
        <dbReference type="Google" id="ProtNLM"/>
    </source>
</evidence>
<dbReference type="EMBL" id="SGBD01000001">
    <property type="protein sequence ID" value="RZD14990.1"/>
    <property type="molecule type" value="Genomic_DNA"/>
</dbReference>
<dbReference type="Proteomes" id="UP000320813">
    <property type="component" value="Unassembled WGS sequence"/>
</dbReference>
<evidence type="ECO:0000313" key="1">
    <source>
        <dbReference type="EMBL" id="RZD14990.1"/>
    </source>
</evidence>
<evidence type="ECO:0000313" key="2">
    <source>
        <dbReference type="Proteomes" id="UP000320813"/>
    </source>
</evidence>
<organism evidence="1 2">
    <name type="scientific">Candidatus Acidulodesulfobacterium ferriphilum</name>
    <dbReference type="NCBI Taxonomy" id="2597223"/>
    <lineage>
        <taxon>Bacteria</taxon>
        <taxon>Deltaproteobacteria</taxon>
        <taxon>Candidatus Acidulodesulfobacterales</taxon>
        <taxon>Candidatus Acidulodesulfobacterium</taxon>
    </lineage>
</organism>
<protein>
    <recommendedName>
        <fullName evidence="3">Sulfite reductase</fullName>
    </recommendedName>
</protein>
<gene>
    <name evidence="1" type="ORF">EVJ47_01550</name>
</gene>
<dbReference type="AlphaFoldDB" id="A0A519BCI7"/>